<dbReference type="InterPro" id="IPR012318">
    <property type="entry name" value="HTH_CRP"/>
</dbReference>
<dbReference type="AlphaFoldDB" id="A0A843YYM1"/>
<protein>
    <submittedName>
        <fullName evidence="5">Helix-turn-helix domain-containing protein</fullName>
    </submittedName>
</protein>
<dbReference type="InterPro" id="IPR036388">
    <property type="entry name" value="WH-like_DNA-bd_sf"/>
</dbReference>
<dbReference type="Gene3D" id="1.10.10.10">
    <property type="entry name" value="Winged helix-like DNA-binding domain superfamily/Winged helix DNA-binding domain"/>
    <property type="match status" value="1"/>
</dbReference>
<evidence type="ECO:0000259" key="4">
    <source>
        <dbReference type="PROSITE" id="PS51063"/>
    </source>
</evidence>
<dbReference type="GO" id="GO:0005829">
    <property type="term" value="C:cytosol"/>
    <property type="evidence" value="ECO:0007669"/>
    <property type="project" value="TreeGrafter"/>
</dbReference>
<name>A0A843YYM1_9BURK</name>
<dbReference type="InterPro" id="IPR018490">
    <property type="entry name" value="cNMP-bd_dom_sf"/>
</dbReference>
<dbReference type="InterPro" id="IPR014710">
    <property type="entry name" value="RmlC-like_jellyroll"/>
</dbReference>
<comment type="caution">
    <text evidence="5">The sequence shown here is derived from an EMBL/GenBank/DDBJ whole genome shotgun (WGS) entry which is preliminary data.</text>
</comment>
<dbReference type="PANTHER" id="PTHR24567:SF74">
    <property type="entry name" value="HTH-TYPE TRANSCRIPTIONAL REGULATOR ARCR"/>
    <property type="match status" value="1"/>
</dbReference>
<keyword evidence="2" id="KW-0238">DNA-binding</keyword>
<proteinExistence type="predicted"/>
<dbReference type="Proteomes" id="UP000451565">
    <property type="component" value="Unassembled WGS sequence"/>
</dbReference>
<feature type="domain" description="HTH crp-type" evidence="4">
    <location>
        <begin position="188"/>
        <end position="264"/>
    </location>
</feature>
<accession>A0A843YYM1</accession>
<dbReference type="Pfam" id="PF00027">
    <property type="entry name" value="cNMP_binding"/>
    <property type="match status" value="1"/>
</dbReference>
<dbReference type="OrthoDB" id="6881322at2"/>
<keyword evidence="1" id="KW-0805">Transcription regulation</keyword>
<evidence type="ECO:0000256" key="3">
    <source>
        <dbReference type="ARBA" id="ARBA00023163"/>
    </source>
</evidence>
<dbReference type="CDD" id="cd00038">
    <property type="entry name" value="CAP_ED"/>
    <property type="match status" value="1"/>
</dbReference>
<dbReference type="InterPro" id="IPR036390">
    <property type="entry name" value="WH_DNA-bd_sf"/>
</dbReference>
<dbReference type="Gene3D" id="2.60.120.10">
    <property type="entry name" value="Jelly Rolls"/>
    <property type="match status" value="1"/>
</dbReference>
<dbReference type="GO" id="GO:0003677">
    <property type="term" value="F:DNA binding"/>
    <property type="evidence" value="ECO:0007669"/>
    <property type="project" value="UniProtKB-KW"/>
</dbReference>
<dbReference type="SUPFAM" id="SSF46785">
    <property type="entry name" value="Winged helix' DNA-binding domain"/>
    <property type="match status" value="1"/>
</dbReference>
<dbReference type="InterPro" id="IPR050397">
    <property type="entry name" value="Env_Response_Regulators"/>
</dbReference>
<dbReference type="GO" id="GO:0003700">
    <property type="term" value="F:DNA-binding transcription factor activity"/>
    <property type="evidence" value="ECO:0007669"/>
    <property type="project" value="TreeGrafter"/>
</dbReference>
<reference evidence="5 6" key="1">
    <citation type="submission" date="2019-10" db="EMBL/GenBank/DDBJ databases">
        <title>Glaciimonas soli sp. nov., a psychrophilic bacterium isolated from the forest soil of a high elevation mountain in Taiwan.</title>
        <authorList>
            <person name="Wang L.-T."/>
            <person name="Shieh W.Y."/>
        </authorList>
    </citation>
    <scope>NUCLEOTIDE SEQUENCE [LARGE SCALE GENOMIC DNA]</scope>
    <source>
        <strain evidence="5 6">GS1</strain>
    </source>
</reference>
<evidence type="ECO:0000256" key="1">
    <source>
        <dbReference type="ARBA" id="ARBA00023015"/>
    </source>
</evidence>
<dbReference type="PROSITE" id="PS51063">
    <property type="entry name" value="HTH_CRP_2"/>
    <property type="match status" value="1"/>
</dbReference>
<dbReference type="InterPro" id="IPR000595">
    <property type="entry name" value="cNMP-bd_dom"/>
</dbReference>
<evidence type="ECO:0000313" key="6">
    <source>
        <dbReference type="Proteomes" id="UP000451565"/>
    </source>
</evidence>
<dbReference type="Pfam" id="PF13545">
    <property type="entry name" value="HTH_Crp_2"/>
    <property type="match status" value="1"/>
</dbReference>
<sequence length="272" mass="30526">MAMSVVQLESHDAENIENVDNFLDKTESKRASAYVEEIHPRNWRRILAESLRKNFPGWPDATLEVLCAAARMQSHFDSTLIYAKGEIGASLLLVISGSLELSIGNVEGKRVVMNYIPPMEISNIVPVMDGAPIAHDYRTHGKTVLAYIPKTIFLQQLVNSPQLMSSVVTMLCQRNRQLQDYASYLSLASFRSKLAARLLYLGGKYGRTRQDGQNGIDIDIKLSQENLASLLVASRQSIGKELRWLAEKNIVAIEYNKVTIFDWQALERLSAV</sequence>
<evidence type="ECO:0000256" key="2">
    <source>
        <dbReference type="ARBA" id="ARBA00023125"/>
    </source>
</evidence>
<keyword evidence="3" id="KW-0804">Transcription</keyword>
<dbReference type="SUPFAM" id="SSF51206">
    <property type="entry name" value="cAMP-binding domain-like"/>
    <property type="match status" value="1"/>
</dbReference>
<dbReference type="EMBL" id="WINI01000008">
    <property type="protein sequence ID" value="MQR02292.1"/>
    <property type="molecule type" value="Genomic_DNA"/>
</dbReference>
<evidence type="ECO:0000313" key="5">
    <source>
        <dbReference type="EMBL" id="MQR02292.1"/>
    </source>
</evidence>
<organism evidence="5 6">
    <name type="scientific">Glaciimonas soli</name>
    <dbReference type="NCBI Taxonomy" id="2590999"/>
    <lineage>
        <taxon>Bacteria</taxon>
        <taxon>Pseudomonadati</taxon>
        <taxon>Pseudomonadota</taxon>
        <taxon>Betaproteobacteria</taxon>
        <taxon>Burkholderiales</taxon>
        <taxon>Oxalobacteraceae</taxon>
        <taxon>Glaciimonas</taxon>
    </lineage>
</organism>
<keyword evidence="6" id="KW-1185">Reference proteome</keyword>
<gene>
    <name evidence="5" type="ORF">GEV47_16570</name>
</gene>
<dbReference type="PANTHER" id="PTHR24567">
    <property type="entry name" value="CRP FAMILY TRANSCRIPTIONAL REGULATORY PROTEIN"/>
    <property type="match status" value="1"/>
</dbReference>